<name>X0S1L3_9ZZZZ</name>
<protein>
    <submittedName>
        <fullName evidence="1">Uncharacterized protein</fullName>
    </submittedName>
</protein>
<evidence type="ECO:0000313" key="1">
    <source>
        <dbReference type="EMBL" id="GAF69146.1"/>
    </source>
</evidence>
<accession>X0S1L3</accession>
<dbReference type="EMBL" id="BARS01009041">
    <property type="protein sequence ID" value="GAF69146.1"/>
    <property type="molecule type" value="Genomic_DNA"/>
</dbReference>
<organism evidence="1">
    <name type="scientific">marine sediment metagenome</name>
    <dbReference type="NCBI Taxonomy" id="412755"/>
    <lineage>
        <taxon>unclassified sequences</taxon>
        <taxon>metagenomes</taxon>
        <taxon>ecological metagenomes</taxon>
    </lineage>
</organism>
<feature type="non-terminal residue" evidence="1">
    <location>
        <position position="353"/>
    </location>
</feature>
<feature type="non-terminal residue" evidence="1">
    <location>
        <position position="1"/>
    </location>
</feature>
<proteinExistence type="predicted"/>
<sequence length="353" mass="38436">ALWKDGSGNYYTQREEGDLSGGEQTLYETLYTNANKDVLYTQAQYTALPDSAEKRALTALITKWSIHSTTTDSDGNVTNSYSKQTFKVICGQAKLKDVETASRRDSFDTSVPANIISQTVTAPYTTRYSYYGETADVPALPAGVTTAVNDLNGHHAGLLVNAQITSPTVTAEETLRDNVTDVGSAAIDYQIRSVTTSTDADGNETYSYSYSNQRFEIIAGQAKMTEVDSASITDSSDGSYTIADEYTTKYSYDAAGVLTGAEIALWKDGSGNYYTQREEGDLSGGEQTLYETLYTNANKDVLYTQAQYTALPDSAEKRALTALITKWSIHSTTTDSDGNVTNSYSKQTFKVIC</sequence>
<comment type="caution">
    <text evidence="1">The sequence shown here is derived from an EMBL/GenBank/DDBJ whole genome shotgun (WGS) entry which is preliminary data.</text>
</comment>
<gene>
    <name evidence="1" type="ORF">S01H1_17100</name>
</gene>
<reference evidence="1" key="1">
    <citation type="journal article" date="2014" name="Front. Microbiol.">
        <title>High frequency of phylogenetically diverse reductive dehalogenase-homologous genes in deep subseafloor sedimentary metagenomes.</title>
        <authorList>
            <person name="Kawai M."/>
            <person name="Futagami T."/>
            <person name="Toyoda A."/>
            <person name="Takaki Y."/>
            <person name="Nishi S."/>
            <person name="Hori S."/>
            <person name="Arai W."/>
            <person name="Tsubouchi T."/>
            <person name="Morono Y."/>
            <person name="Uchiyama I."/>
            <person name="Ito T."/>
            <person name="Fujiyama A."/>
            <person name="Inagaki F."/>
            <person name="Takami H."/>
        </authorList>
    </citation>
    <scope>NUCLEOTIDE SEQUENCE</scope>
    <source>
        <strain evidence="1">Expedition CK06-06</strain>
    </source>
</reference>
<dbReference type="AlphaFoldDB" id="X0S1L3"/>